<proteinExistence type="predicted"/>
<dbReference type="VEuPathDB" id="VectorBase:AAEL014384"/>
<dbReference type="Gene3D" id="3.10.100.10">
    <property type="entry name" value="Mannose-Binding Protein A, subunit A"/>
    <property type="match status" value="1"/>
</dbReference>
<dbReference type="PROSITE" id="PS50041">
    <property type="entry name" value="C_TYPE_LECTIN_2"/>
    <property type="match status" value="1"/>
</dbReference>
<dbReference type="Proteomes" id="UP000008820">
    <property type="component" value="Chromosome 2"/>
</dbReference>
<reference evidence="1 2" key="1">
    <citation type="submission" date="2017-06" db="EMBL/GenBank/DDBJ databases">
        <title>Aedes aegypti genome working group (AGWG) sequencing and assembly.</title>
        <authorList>
            <consortium name="Aedes aegypti Genome Working Group (AGWG)"/>
            <person name="Matthews B.J."/>
        </authorList>
    </citation>
    <scope>NUCLEOTIDE SEQUENCE [LARGE SCALE GENOMIC DNA]</scope>
    <source>
        <strain evidence="1 2">LVP_AGWG</strain>
    </source>
</reference>
<reference evidence="1" key="2">
    <citation type="submission" date="2020-05" db="UniProtKB">
        <authorList>
            <consortium name="EnsemblMetazoa"/>
        </authorList>
    </citation>
    <scope>IDENTIFICATION</scope>
    <source>
        <strain evidence="1">LVP_AGWG</strain>
    </source>
</reference>
<dbReference type="InterPro" id="IPR016187">
    <property type="entry name" value="CTDL_fold"/>
</dbReference>
<organism evidence="1 2">
    <name type="scientific">Aedes aegypti</name>
    <name type="common">Yellowfever mosquito</name>
    <name type="synonym">Culex aegypti</name>
    <dbReference type="NCBI Taxonomy" id="7159"/>
    <lineage>
        <taxon>Eukaryota</taxon>
        <taxon>Metazoa</taxon>
        <taxon>Ecdysozoa</taxon>
        <taxon>Arthropoda</taxon>
        <taxon>Hexapoda</taxon>
        <taxon>Insecta</taxon>
        <taxon>Pterygota</taxon>
        <taxon>Neoptera</taxon>
        <taxon>Endopterygota</taxon>
        <taxon>Diptera</taxon>
        <taxon>Nematocera</taxon>
        <taxon>Culicoidea</taxon>
        <taxon>Culicidae</taxon>
        <taxon>Culicinae</taxon>
        <taxon>Aedini</taxon>
        <taxon>Aedes</taxon>
        <taxon>Stegomyia</taxon>
    </lineage>
</organism>
<protein>
    <submittedName>
        <fullName evidence="1">C-type lectin domain-containing protein</fullName>
    </submittedName>
</protein>
<dbReference type="AlphaFoldDB" id="A0A1S4G1S5"/>
<accession>A0A1S4G1S5</accession>
<dbReference type="CDD" id="cd00037">
    <property type="entry name" value="CLECT"/>
    <property type="match status" value="1"/>
</dbReference>
<name>A0A1S4G1S5_AEDAE</name>
<dbReference type="Pfam" id="PF00059">
    <property type="entry name" value="Lectin_C"/>
    <property type="match status" value="1"/>
</dbReference>
<dbReference type="InterPro" id="IPR016186">
    <property type="entry name" value="C-type_lectin-like/link_sf"/>
</dbReference>
<sequence length="160" mass="17779">MGKFVLICCAVTALFRGSLESGESHPGSSESHEKDDGKRYTLYCPNNKPNFFEAFRLCMDKYQFLATDESVEDSKKLADLLAKNKVQQPVWLSGTDLGQPGSWIWLSVMLPVGGVSSYVRWKDNAPNPSSCMTAELDDNNIKWSTKPCSQTACYVCQSFG</sequence>
<dbReference type="SUPFAM" id="SSF56436">
    <property type="entry name" value="C-type lectin-like"/>
    <property type="match status" value="1"/>
</dbReference>
<dbReference type="InterPro" id="IPR001304">
    <property type="entry name" value="C-type_lectin-like"/>
</dbReference>
<evidence type="ECO:0000313" key="1">
    <source>
        <dbReference type="EnsemblMetazoa" id="AAEL014384-PA"/>
    </source>
</evidence>
<dbReference type="InParanoid" id="A0A1S4G1S5"/>
<evidence type="ECO:0000313" key="2">
    <source>
        <dbReference type="Proteomes" id="UP000008820"/>
    </source>
</evidence>
<keyword evidence="2" id="KW-1185">Reference proteome</keyword>
<dbReference type="EnsemblMetazoa" id="AAEL014384-RA">
    <property type="protein sequence ID" value="AAEL014384-PA"/>
    <property type="gene ID" value="AAEL014384"/>
</dbReference>